<evidence type="ECO:0000256" key="5">
    <source>
        <dbReference type="ARBA" id="ARBA00022801"/>
    </source>
</evidence>
<protein>
    <recommendedName>
        <fullName evidence="13">Zinc metalloprotease</fullName>
    </recommendedName>
</protein>
<dbReference type="GO" id="GO:0008237">
    <property type="term" value="F:metallopeptidase activity"/>
    <property type="evidence" value="ECO:0007669"/>
    <property type="project" value="UniProtKB-KW"/>
</dbReference>
<dbReference type="Pfam" id="PF05572">
    <property type="entry name" value="Peptidase_M43"/>
    <property type="match status" value="1"/>
</dbReference>
<dbReference type="InterPro" id="IPR024079">
    <property type="entry name" value="MetalloPept_cat_dom_sf"/>
</dbReference>
<keyword evidence="3" id="KW-0479">Metal-binding</keyword>
<dbReference type="Proteomes" id="UP000248745">
    <property type="component" value="Unassembled WGS sequence"/>
</dbReference>
<keyword evidence="7" id="KW-0482">Metalloprotease</keyword>
<dbReference type="RefSeq" id="WP_110999112.1">
    <property type="nucleotide sequence ID" value="NZ_QKTW01000017.1"/>
</dbReference>
<sequence>MKKTLLMAAFLGLIVSQENVQAQEFKRNCGFGIALNKYEAKDPSFREKVHAYQAEQVAQYQQLRVNGALERGTGISPIPVIFHIVVDSALYNQMGGATGIANRVNTQMDVLNRDFNRQNADSSQIPAVFKTVYGNANIQFGLAHRQPDGTTTPGYEIKIVSSTVANSIAGGSNSLFSAAKYSNQGGLDAWDNTKYLNVWVTKTGANTGNVILGVTVPQSSINYGQAAQAEKGIVLSGYAIGVQSSATNGQTFISGITGGRTLTHEMGHFFEIWHVWGDDNGRCPGHPGGHDDDIADTPPQADATYGNPTFPLYDSCSAAGTNGIMFMNYMDYVNDNAMHIFTNDQIINMQASLNGENYTLTQHPELLAWPTAVTNVEQKNNFDIYPNPTTGSFNISFNGSGVLKAIHVLDMMGKNVQTININNQQNGIYPIDLSGMSKGIYFVQCQFDEGVISRKIVLQ</sequence>
<keyword evidence="2" id="KW-0645">Protease</keyword>
<evidence type="ECO:0008006" key="13">
    <source>
        <dbReference type="Google" id="ProtNLM"/>
    </source>
</evidence>
<evidence type="ECO:0000313" key="12">
    <source>
        <dbReference type="Proteomes" id="UP000248745"/>
    </source>
</evidence>
<gene>
    <name evidence="11" type="ORF">DN068_11695</name>
</gene>
<keyword evidence="5" id="KW-0378">Hydrolase</keyword>
<evidence type="ECO:0000256" key="2">
    <source>
        <dbReference type="ARBA" id="ARBA00022670"/>
    </source>
</evidence>
<dbReference type="InterPro" id="IPR008754">
    <property type="entry name" value="Peptidase_M43"/>
</dbReference>
<evidence type="ECO:0000256" key="6">
    <source>
        <dbReference type="ARBA" id="ARBA00022833"/>
    </source>
</evidence>
<proteinExistence type="inferred from homology"/>
<comment type="caution">
    <text evidence="11">The sequence shown here is derived from an EMBL/GenBank/DDBJ whole genome shotgun (WGS) entry which is preliminary data.</text>
</comment>
<dbReference type="GO" id="GO:0046872">
    <property type="term" value="F:metal ion binding"/>
    <property type="evidence" value="ECO:0007669"/>
    <property type="project" value="UniProtKB-KW"/>
</dbReference>
<evidence type="ECO:0000256" key="7">
    <source>
        <dbReference type="ARBA" id="ARBA00023049"/>
    </source>
</evidence>
<dbReference type="EMBL" id="QKTW01000017">
    <property type="protein sequence ID" value="PZF72521.1"/>
    <property type="molecule type" value="Genomic_DNA"/>
</dbReference>
<reference evidence="11 12" key="1">
    <citation type="submission" date="2018-06" db="EMBL/GenBank/DDBJ databases">
        <title>Mucibacter soli gen. nov., sp. nov., a new member of the family Chitinophagaceae producing mucin.</title>
        <authorList>
            <person name="Kim M.-K."/>
            <person name="Park S."/>
            <person name="Kim T.-S."/>
            <person name="Joung Y."/>
            <person name="Han J.-H."/>
            <person name="Kim S.B."/>
        </authorList>
    </citation>
    <scope>NUCLEOTIDE SEQUENCE [LARGE SCALE GENOMIC DNA]</scope>
    <source>
        <strain evidence="11 12">R1-15</strain>
    </source>
</reference>
<dbReference type="PANTHER" id="PTHR47466">
    <property type="match status" value="1"/>
</dbReference>
<evidence type="ECO:0000256" key="4">
    <source>
        <dbReference type="ARBA" id="ARBA00022729"/>
    </source>
</evidence>
<evidence type="ECO:0000259" key="10">
    <source>
        <dbReference type="Pfam" id="PF18962"/>
    </source>
</evidence>
<evidence type="ECO:0000259" key="9">
    <source>
        <dbReference type="Pfam" id="PF05572"/>
    </source>
</evidence>
<keyword evidence="6" id="KW-0862">Zinc</keyword>
<keyword evidence="12" id="KW-1185">Reference proteome</keyword>
<keyword evidence="4" id="KW-0732">Signal</keyword>
<feature type="domain" description="Secretion system C-terminal sorting" evidence="10">
    <location>
        <begin position="384"/>
        <end position="457"/>
    </location>
</feature>
<dbReference type="PANTHER" id="PTHR47466:SF1">
    <property type="entry name" value="METALLOPROTEASE MEP1 (AFU_ORTHOLOGUE AFUA_1G07730)-RELATED"/>
    <property type="match status" value="1"/>
</dbReference>
<evidence type="ECO:0000313" key="11">
    <source>
        <dbReference type="EMBL" id="PZF72521.1"/>
    </source>
</evidence>
<accession>A0A2W2AB48</accession>
<dbReference type="GO" id="GO:0006508">
    <property type="term" value="P:proteolysis"/>
    <property type="evidence" value="ECO:0007669"/>
    <property type="project" value="UniProtKB-KW"/>
</dbReference>
<dbReference type="Pfam" id="PF18962">
    <property type="entry name" value="Por_Secre_tail"/>
    <property type="match status" value="1"/>
</dbReference>
<comment type="similarity">
    <text evidence="1">Belongs to the peptidase M43B family.</text>
</comment>
<dbReference type="Gene3D" id="3.40.390.10">
    <property type="entry name" value="Collagenase (Catalytic Domain)"/>
    <property type="match status" value="1"/>
</dbReference>
<keyword evidence="8" id="KW-1015">Disulfide bond</keyword>
<dbReference type="AlphaFoldDB" id="A0A2W2AB48"/>
<dbReference type="NCBIfam" id="TIGR04183">
    <property type="entry name" value="Por_Secre_tail"/>
    <property type="match status" value="1"/>
</dbReference>
<dbReference type="OrthoDB" id="6278496at2"/>
<evidence type="ECO:0000256" key="1">
    <source>
        <dbReference type="ARBA" id="ARBA00008721"/>
    </source>
</evidence>
<feature type="domain" description="Peptidase M43 pregnancy-associated plasma-A" evidence="9">
    <location>
        <begin position="188"/>
        <end position="353"/>
    </location>
</feature>
<organism evidence="11 12">
    <name type="scientific">Taibaiella soli</name>
    <dbReference type="NCBI Taxonomy" id="1649169"/>
    <lineage>
        <taxon>Bacteria</taxon>
        <taxon>Pseudomonadati</taxon>
        <taxon>Bacteroidota</taxon>
        <taxon>Chitinophagia</taxon>
        <taxon>Chitinophagales</taxon>
        <taxon>Chitinophagaceae</taxon>
        <taxon>Taibaiella</taxon>
    </lineage>
</organism>
<evidence type="ECO:0000256" key="3">
    <source>
        <dbReference type="ARBA" id="ARBA00022723"/>
    </source>
</evidence>
<dbReference type="SUPFAM" id="SSF55486">
    <property type="entry name" value="Metalloproteases ('zincins'), catalytic domain"/>
    <property type="match status" value="1"/>
</dbReference>
<dbReference type="InterPro" id="IPR026444">
    <property type="entry name" value="Secre_tail"/>
</dbReference>
<evidence type="ECO:0000256" key="8">
    <source>
        <dbReference type="ARBA" id="ARBA00023157"/>
    </source>
</evidence>
<name>A0A2W2AB48_9BACT</name>